<accession>X1C5P7</accession>
<feature type="transmembrane region" description="Helical" evidence="1">
    <location>
        <begin position="49"/>
        <end position="67"/>
    </location>
</feature>
<evidence type="ECO:0000256" key="1">
    <source>
        <dbReference type="SAM" id="Phobius"/>
    </source>
</evidence>
<gene>
    <name evidence="2" type="ORF">S01H4_28833</name>
</gene>
<keyword evidence="1" id="KW-0812">Transmembrane</keyword>
<evidence type="ECO:0000313" key="2">
    <source>
        <dbReference type="EMBL" id="GAG88642.1"/>
    </source>
</evidence>
<name>X1C5P7_9ZZZZ</name>
<reference evidence="2" key="1">
    <citation type="journal article" date="2014" name="Front. Microbiol.">
        <title>High frequency of phylogenetically diverse reductive dehalogenase-homologous genes in deep subseafloor sedimentary metagenomes.</title>
        <authorList>
            <person name="Kawai M."/>
            <person name="Futagami T."/>
            <person name="Toyoda A."/>
            <person name="Takaki Y."/>
            <person name="Nishi S."/>
            <person name="Hori S."/>
            <person name="Arai W."/>
            <person name="Tsubouchi T."/>
            <person name="Morono Y."/>
            <person name="Uchiyama I."/>
            <person name="Ito T."/>
            <person name="Fujiyama A."/>
            <person name="Inagaki F."/>
            <person name="Takami H."/>
        </authorList>
    </citation>
    <scope>NUCLEOTIDE SEQUENCE</scope>
    <source>
        <strain evidence="2">Expedition CK06-06</strain>
    </source>
</reference>
<proteinExistence type="predicted"/>
<organism evidence="2">
    <name type="scientific">marine sediment metagenome</name>
    <dbReference type="NCBI Taxonomy" id="412755"/>
    <lineage>
        <taxon>unclassified sequences</taxon>
        <taxon>metagenomes</taxon>
        <taxon>ecological metagenomes</taxon>
    </lineage>
</organism>
<keyword evidence="1" id="KW-0472">Membrane</keyword>
<protein>
    <submittedName>
        <fullName evidence="2">Uncharacterized protein</fullName>
    </submittedName>
</protein>
<keyword evidence="1" id="KW-1133">Transmembrane helix</keyword>
<feature type="transmembrane region" description="Helical" evidence="1">
    <location>
        <begin position="7"/>
        <end position="29"/>
    </location>
</feature>
<dbReference type="EMBL" id="BART01014462">
    <property type="protein sequence ID" value="GAG88642.1"/>
    <property type="molecule type" value="Genomic_DNA"/>
</dbReference>
<comment type="caution">
    <text evidence="2">The sequence shown here is derived from an EMBL/GenBank/DDBJ whole genome shotgun (WGS) entry which is preliminary data.</text>
</comment>
<sequence length="72" mass="7894">MKSNKKVGRVVGLLFLLIFATGITVYQFLQGPVLFSDNFLTTTSANSNEIIISTLLLFLSGIMSIVIDKLID</sequence>
<dbReference type="AlphaFoldDB" id="X1C5P7"/>